<evidence type="ECO:0000313" key="2">
    <source>
        <dbReference type="EMBL" id="BAW79872.1"/>
    </source>
</evidence>
<proteinExistence type="predicted"/>
<reference evidence="2 3" key="1">
    <citation type="journal article" date="2017" name="ISME J.">
        <title>An acid-tolerant ammonia-oxidizing ?-proteobacterium from soil.</title>
        <authorList>
            <person name="Hayatsu M."/>
            <person name="Tago K."/>
            <person name="Uchiyama I."/>
            <person name="Toyoda A."/>
            <person name="Wang Y."/>
            <person name="Shimomura Y."/>
            <person name="Okubo T."/>
            <person name="Kurisu F."/>
            <person name="Hirono Y."/>
            <person name="Nonaka K."/>
            <person name="Akiyama H."/>
            <person name="Itoh T."/>
            <person name="Takami H."/>
        </authorList>
    </citation>
    <scope>NUCLEOTIDE SEQUENCE [LARGE SCALE GENOMIC DNA]</scope>
    <source>
        <strain evidence="2 3">TAO100</strain>
    </source>
</reference>
<accession>A0A1Q2SL82</accession>
<dbReference type="SUPFAM" id="SSF48452">
    <property type="entry name" value="TPR-like"/>
    <property type="match status" value="1"/>
</dbReference>
<dbReference type="AlphaFoldDB" id="A0A1Q2SL82"/>
<evidence type="ECO:0000313" key="3">
    <source>
        <dbReference type="Proteomes" id="UP000243679"/>
    </source>
</evidence>
<organism evidence="2 3">
    <name type="scientific">Candidatus Nitrosoglobus terrae</name>
    <dbReference type="NCBI Taxonomy" id="1630141"/>
    <lineage>
        <taxon>Bacteria</taxon>
        <taxon>Pseudomonadati</taxon>
        <taxon>Pseudomonadota</taxon>
        <taxon>Gammaproteobacteria</taxon>
        <taxon>Chromatiales</taxon>
        <taxon>Chromatiaceae</taxon>
        <taxon>Candidatus Nitrosoglobus</taxon>
    </lineage>
</organism>
<evidence type="ECO:0000256" key="1">
    <source>
        <dbReference type="PROSITE-ProRule" id="PRU00339"/>
    </source>
</evidence>
<dbReference type="InterPro" id="IPR011990">
    <property type="entry name" value="TPR-like_helical_dom_sf"/>
</dbReference>
<dbReference type="Gene3D" id="1.25.40.10">
    <property type="entry name" value="Tetratricopeptide repeat domain"/>
    <property type="match status" value="1"/>
</dbReference>
<protein>
    <submittedName>
        <fullName evidence="2">Hypothetical conserved protein</fullName>
    </submittedName>
</protein>
<dbReference type="Proteomes" id="UP000243679">
    <property type="component" value="Chromosome"/>
</dbReference>
<name>A0A1Q2SL82_9GAMM</name>
<keyword evidence="1" id="KW-0802">TPR repeat</keyword>
<feature type="repeat" description="TPR" evidence="1">
    <location>
        <begin position="163"/>
        <end position="196"/>
    </location>
</feature>
<dbReference type="InterPro" id="IPR019734">
    <property type="entry name" value="TPR_rpt"/>
</dbReference>
<keyword evidence="3" id="KW-1185">Reference proteome</keyword>
<dbReference type="EMBL" id="AP014836">
    <property type="protein sequence ID" value="BAW79872.1"/>
    <property type="molecule type" value="Genomic_DNA"/>
</dbReference>
<dbReference type="KEGG" id="ntt:TAO_0502"/>
<sequence length="405" mass="45021">MLEKISRQTRKKDRLLYTLEAGRVAQIMGYYGDSEKWFQQAADLYEKNDEAARIRVSSLSQSVTAIAINDNFIHYQAQPYERILSYTFQALNYLAQGDIVGAAVEFRRVDYTQRQQELDHQKQITKAEEKNKGKDSVGINEYEGYFSGLNSAAALVRSGIQNAYSYYLAAAFWEGQGLYNDALVDYKQALQILPDSDFIKADVQRASHKLNGQVNKNGLLIIALEQGFVPTKEPVRIPIPTDQGIVIINFPVYQINRLSDPLPMQVKVNKDEITTQPLINVGAIAAHALKEQLSSIIARQIARTAAKYTIQREVNESLGLLGSYAIQLYNFVSEQADLRSWMTLPANSQVARLELAAGTYEVGLSLSGSHANLVVPISVQGVTLLRVIDLGGRLITQTMPINGGS</sequence>
<gene>
    <name evidence="2" type="ORF">TAO_0502</name>
</gene>
<dbReference type="PROSITE" id="PS50005">
    <property type="entry name" value="TPR"/>
    <property type="match status" value="1"/>
</dbReference>